<dbReference type="InParanoid" id="A0A0B2UEV7"/>
<comment type="subcellular location">
    <subcellularLocation>
        <location evidence="1">Nucleus</location>
    </subcellularLocation>
</comment>
<dbReference type="GO" id="GO:0008270">
    <property type="term" value="F:zinc ion binding"/>
    <property type="evidence" value="ECO:0007669"/>
    <property type="project" value="UniProtKB-KW"/>
</dbReference>
<evidence type="ECO:0000313" key="7">
    <source>
        <dbReference type="EMBL" id="KHN69616.1"/>
    </source>
</evidence>
<feature type="domain" description="Matrin-type" evidence="6">
    <location>
        <begin position="4"/>
        <end position="36"/>
    </location>
</feature>
<dbReference type="OrthoDB" id="2417221at2759"/>
<protein>
    <submittedName>
        <fullName evidence="7">U1 snRNP-specific protein C</fullName>
    </submittedName>
</protein>
<dbReference type="InterPro" id="IPR013085">
    <property type="entry name" value="U1-CZ_Znf_C2H2"/>
</dbReference>
<gene>
    <name evidence="7" type="ORF">M896_050210</name>
</gene>
<evidence type="ECO:0000256" key="5">
    <source>
        <dbReference type="ARBA" id="ARBA00023242"/>
    </source>
</evidence>
<keyword evidence="5" id="KW-0539">Nucleus</keyword>
<keyword evidence="2" id="KW-0479">Metal-binding</keyword>
<dbReference type="SUPFAM" id="SSF57667">
    <property type="entry name" value="beta-beta-alpha zinc fingers"/>
    <property type="match status" value="1"/>
</dbReference>
<dbReference type="HOGENOM" id="CLU_164885_0_0_1"/>
<accession>A0A0B2UEV7</accession>
<dbReference type="InterPro" id="IPR000690">
    <property type="entry name" value="Matrin/U1-C_Znf_C2H2"/>
</dbReference>
<comment type="caution">
    <text evidence="7">The sequence shown here is derived from an EMBL/GenBank/DDBJ whole genome shotgun (WGS) entry which is preliminary data.</text>
</comment>
<dbReference type="GO" id="GO:0003676">
    <property type="term" value="F:nucleic acid binding"/>
    <property type="evidence" value="ECO:0007669"/>
    <property type="project" value="InterPro"/>
</dbReference>
<dbReference type="Pfam" id="PF06220">
    <property type="entry name" value="zf-U1"/>
    <property type="match status" value="1"/>
</dbReference>
<dbReference type="EMBL" id="JOKQ01000005">
    <property type="protein sequence ID" value="KHN69616.1"/>
    <property type="molecule type" value="Genomic_DNA"/>
</dbReference>
<evidence type="ECO:0000256" key="3">
    <source>
        <dbReference type="ARBA" id="ARBA00022771"/>
    </source>
</evidence>
<dbReference type="STRING" id="1354746.A0A0B2UEV7"/>
<dbReference type="Gene3D" id="3.30.160.60">
    <property type="entry name" value="Classic Zinc Finger"/>
    <property type="match status" value="1"/>
</dbReference>
<dbReference type="RefSeq" id="XP_014563658.1">
    <property type="nucleotide sequence ID" value="XM_014708172.1"/>
</dbReference>
<sequence>MAKYFCEFCNKSLPNDKPKSRKMHFQGARHSLMRKAYYMEIFEQDKVTAEINTILKNVKVTTGGRSNTEFILPPGICLSELHIPEEPLGFKLLPGFDFSNPANFPRTIEEVLQKYR</sequence>
<keyword evidence="4" id="KW-0862">Zinc</keyword>
<dbReference type="VEuPathDB" id="MicrosporidiaDB:M896_050210"/>
<dbReference type="GeneID" id="26261674"/>
<evidence type="ECO:0000256" key="2">
    <source>
        <dbReference type="ARBA" id="ARBA00022723"/>
    </source>
</evidence>
<evidence type="ECO:0000256" key="4">
    <source>
        <dbReference type="ARBA" id="ARBA00022833"/>
    </source>
</evidence>
<keyword evidence="3" id="KW-0863">Zinc-finger</keyword>
<dbReference type="PROSITE" id="PS50171">
    <property type="entry name" value="ZF_MATRIN"/>
    <property type="match status" value="1"/>
</dbReference>
<keyword evidence="8" id="KW-1185">Reference proteome</keyword>
<dbReference type="InterPro" id="IPR036236">
    <property type="entry name" value="Znf_C2H2_sf"/>
</dbReference>
<dbReference type="Proteomes" id="UP000031056">
    <property type="component" value="Unassembled WGS sequence"/>
</dbReference>
<evidence type="ECO:0000256" key="1">
    <source>
        <dbReference type="ARBA" id="ARBA00004123"/>
    </source>
</evidence>
<evidence type="ECO:0000313" key="8">
    <source>
        <dbReference type="Proteomes" id="UP000031056"/>
    </source>
</evidence>
<name>A0A0B2UEV7_9MICR</name>
<dbReference type="GO" id="GO:0005634">
    <property type="term" value="C:nucleus"/>
    <property type="evidence" value="ECO:0007669"/>
    <property type="project" value="UniProtKB-SubCell"/>
</dbReference>
<organism evidence="7 8">
    <name type="scientific">Ordospora colligata OC4</name>
    <dbReference type="NCBI Taxonomy" id="1354746"/>
    <lineage>
        <taxon>Eukaryota</taxon>
        <taxon>Fungi</taxon>
        <taxon>Fungi incertae sedis</taxon>
        <taxon>Microsporidia</taxon>
        <taxon>Ordosporidae</taxon>
        <taxon>Ordospora</taxon>
    </lineage>
</organism>
<dbReference type="AlphaFoldDB" id="A0A0B2UEV7"/>
<evidence type="ECO:0000259" key="6">
    <source>
        <dbReference type="PROSITE" id="PS50171"/>
    </source>
</evidence>
<reference evidence="7 8" key="1">
    <citation type="journal article" date="2014" name="MBio">
        <title>The Ordospora colligata genome; evolution of extreme reduction in microsporidia and host-to-parasite horizontal gene transfer.</title>
        <authorList>
            <person name="Pombert J.-F."/>
            <person name="Haag K.L."/>
            <person name="Beidas S."/>
            <person name="Ebert D."/>
            <person name="Keeling P.J."/>
        </authorList>
    </citation>
    <scope>NUCLEOTIDE SEQUENCE [LARGE SCALE GENOMIC DNA]</scope>
    <source>
        <strain evidence="7 8">OC4</strain>
    </source>
</reference>
<proteinExistence type="predicted"/>